<keyword evidence="3" id="KW-1185">Reference proteome</keyword>
<dbReference type="EMBL" id="CP058909">
    <property type="protein sequence ID" value="QLH83091.1"/>
    <property type="molecule type" value="Genomic_DNA"/>
</dbReference>
<dbReference type="GO" id="GO:0000428">
    <property type="term" value="C:DNA-directed RNA polymerase complex"/>
    <property type="evidence" value="ECO:0007669"/>
    <property type="project" value="UniProtKB-KW"/>
</dbReference>
<keyword evidence="2" id="KW-0240">DNA-directed RNA polymerase</keyword>
<evidence type="ECO:0000256" key="1">
    <source>
        <dbReference type="SAM" id="MobiDB-lite"/>
    </source>
</evidence>
<evidence type="ECO:0000313" key="3">
    <source>
        <dbReference type="Proteomes" id="UP000509346"/>
    </source>
</evidence>
<sequence>MNGGRDRADHGLRASGEPVDPRAERDVSTRPGDGSLGRVEAVKDEAFRRWDVTTPSATLIGRAENPEEDVSENLRRLHDEQHPAMAGHAERMHRLEKARITHAFCNRLALTPWERDRALGIMTDLDLTVFGSQRAIQKVALVAIQHVVDDERQRILGLQDQEWIAEQPPESLADLHERFDSIKEDPRYRTLMDLVGLDVTSVNRLHRTLQDQLDEQDLRGAVFGRNPHRDPSLPQIRDSDREPTDVPKSDGDPTAE</sequence>
<feature type="region of interest" description="Disordered" evidence="1">
    <location>
        <begin position="1"/>
        <end position="40"/>
    </location>
</feature>
<dbReference type="RefSeq" id="WP_179918148.1">
    <property type="nucleotide sequence ID" value="NZ_CP058909.1"/>
</dbReference>
<feature type="compositionally biased region" description="Basic and acidic residues" evidence="1">
    <location>
        <begin position="19"/>
        <end position="28"/>
    </location>
</feature>
<gene>
    <name evidence="2" type="ORF">HZS54_16315</name>
</gene>
<evidence type="ECO:0000313" key="2">
    <source>
        <dbReference type="EMBL" id="QLH83091.1"/>
    </source>
</evidence>
<dbReference type="AlphaFoldDB" id="A0A7D5T501"/>
<name>A0A7D5T501_9EURY</name>
<keyword evidence="2" id="KW-0804">Transcription</keyword>
<dbReference type="OrthoDB" id="225544at2157"/>
<organism evidence="2 3">
    <name type="scientific">Halosimplex pelagicum</name>
    <dbReference type="NCBI Taxonomy" id="869886"/>
    <lineage>
        <taxon>Archaea</taxon>
        <taxon>Methanobacteriati</taxon>
        <taxon>Methanobacteriota</taxon>
        <taxon>Stenosarchaea group</taxon>
        <taxon>Halobacteria</taxon>
        <taxon>Halobacteriales</taxon>
        <taxon>Haloarculaceae</taxon>
        <taxon>Halosimplex</taxon>
    </lineage>
</organism>
<proteinExistence type="predicted"/>
<dbReference type="KEGG" id="hpel:HZS54_16315"/>
<reference evidence="2 3" key="1">
    <citation type="submission" date="2020-07" db="EMBL/GenBank/DDBJ databases">
        <title>Halosimplex litoreum sp. nov. and Halosimplex rubrum sp. nov., isolated from different salt environments.</title>
        <authorList>
            <person name="Cui H."/>
        </authorList>
    </citation>
    <scope>NUCLEOTIDE SEQUENCE [LARGE SCALE GENOMIC DNA]</scope>
    <source>
        <strain evidence="2 3">R2</strain>
    </source>
</reference>
<feature type="compositionally biased region" description="Basic and acidic residues" evidence="1">
    <location>
        <begin position="227"/>
        <end position="256"/>
    </location>
</feature>
<dbReference type="GeneID" id="56084186"/>
<feature type="region of interest" description="Disordered" evidence="1">
    <location>
        <begin position="222"/>
        <end position="256"/>
    </location>
</feature>
<dbReference type="Proteomes" id="UP000509346">
    <property type="component" value="Chromosome"/>
</dbReference>
<feature type="compositionally biased region" description="Basic and acidic residues" evidence="1">
    <location>
        <begin position="1"/>
        <end position="12"/>
    </location>
</feature>
<accession>A0A7D5T501</accession>
<protein>
    <submittedName>
        <fullName evidence="2">DNA-directed RNA polymerase subunit epsilon</fullName>
    </submittedName>
</protein>